<dbReference type="SUPFAM" id="SSF56601">
    <property type="entry name" value="beta-lactamase/transpeptidase-like"/>
    <property type="match status" value="1"/>
</dbReference>
<evidence type="ECO:0000256" key="6">
    <source>
        <dbReference type="HAMAP-Rule" id="MF_00313"/>
    </source>
</evidence>
<evidence type="ECO:0000313" key="8">
    <source>
        <dbReference type="Proteomes" id="UP000004030"/>
    </source>
</evidence>
<dbReference type="NCBIfam" id="TIGR03814">
    <property type="entry name" value="Gln_ase"/>
    <property type="match status" value="1"/>
</dbReference>
<dbReference type="STRING" id="1088721.JI59_01185"/>
<comment type="subunit">
    <text evidence="2 6">Homotetramer.</text>
</comment>
<dbReference type="FunFam" id="3.40.710.10:FF:000005">
    <property type="entry name" value="Glutaminase"/>
    <property type="match status" value="1"/>
</dbReference>
<dbReference type="Pfam" id="PF04960">
    <property type="entry name" value="Glutaminase"/>
    <property type="match status" value="1"/>
</dbReference>
<dbReference type="eggNOG" id="COG2066">
    <property type="taxonomic scope" value="Bacteria"/>
</dbReference>
<dbReference type="GO" id="GO:0006537">
    <property type="term" value="P:glutamate biosynthetic process"/>
    <property type="evidence" value="ECO:0007669"/>
    <property type="project" value="TreeGrafter"/>
</dbReference>
<dbReference type="AlphaFoldDB" id="G6EHM3"/>
<reference evidence="7 8" key="1">
    <citation type="journal article" date="2012" name="J. Bacteriol.">
        <title>Genome sequence of benzo(a)pyrene-degrading bacterium Novosphingobium pentaromativorans US6-1.</title>
        <authorList>
            <person name="Luo Y.R."/>
            <person name="Kang S.G."/>
            <person name="Kim S.J."/>
            <person name="Kim M.R."/>
            <person name="Li N."/>
            <person name="Lee J.H."/>
            <person name="Kwon K.K."/>
        </authorList>
    </citation>
    <scope>NUCLEOTIDE SEQUENCE [LARGE SCALE GENOMIC DNA]</scope>
    <source>
        <strain evidence="7 8">US6-1</strain>
    </source>
</reference>
<dbReference type="Proteomes" id="UP000004030">
    <property type="component" value="Unassembled WGS sequence"/>
</dbReference>
<evidence type="ECO:0000256" key="2">
    <source>
        <dbReference type="ARBA" id="ARBA00011881"/>
    </source>
</evidence>
<feature type="binding site" evidence="6">
    <location>
        <position position="123"/>
    </location>
    <ligand>
        <name>substrate</name>
    </ligand>
</feature>
<feature type="binding site" evidence="6">
    <location>
        <position position="176"/>
    </location>
    <ligand>
        <name>substrate</name>
    </ligand>
</feature>
<dbReference type="PANTHER" id="PTHR12544">
    <property type="entry name" value="GLUTAMINASE"/>
    <property type="match status" value="1"/>
</dbReference>
<evidence type="ECO:0000313" key="7">
    <source>
        <dbReference type="EMBL" id="EHJ59183.1"/>
    </source>
</evidence>
<protein>
    <recommendedName>
        <fullName evidence="3 6">Glutaminase</fullName>
        <ecNumber evidence="3 6">3.5.1.2</ecNumber>
    </recommendedName>
</protein>
<dbReference type="GO" id="GO:0006543">
    <property type="term" value="P:L-glutamine catabolic process"/>
    <property type="evidence" value="ECO:0007669"/>
    <property type="project" value="TreeGrafter"/>
</dbReference>
<feature type="binding site" evidence="6">
    <location>
        <position position="200"/>
    </location>
    <ligand>
        <name>substrate</name>
    </ligand>
</feature>
<proteinExistence type="inferred from homology"/>
<comment type="catalytic activity">
    <reaction evidence="5 6">
        <text>L-glutamine + H2O = L-glutamate + NH4(+)</text>
        <dbReference type="Rhea" id="RHEA:15889"/>
        <dbReference type="ChEBI" id="CHEBI:15377"/>
        <dbReference type="ChEBI" id="CHEBI:28938"/>
        <dbReference type="ChEBI" id="CHEBI:29985"/>
        <dbReference type="ChEBI" id="CHEBI:58359"/>
        <dbReference type="EC" id="3.5.1.2"/>
    </reaction>
</comment>
<evidence type="ECO:0000256" key="5">
    <source>
        <dbReference type="ARBA" id="ARBA00049534"/>
    </source>
</evidence>
<dbReference type="PANTHER" id="PTHR12544:SF29">
    <property type="entry name" value="GLUTAMINASE"/>
    <property type="match status" value="1"/>
</dbReference>
<comment type="caution">
    <text evidence="7">The sequence shown here is derived from an EMBL/GenBank/DDBJ whole genome shotgun (WGS) entry which is preliminary data.</text>
</comment>
<dbReference type="HAMAP" id="MF_00313">
    <property type="entry name" value="Glutaminase"/>
    <property type="match status" value="1"/>
</dbReference>
<dbReference type="NCBIfam" id="NF002133">
    <property type="entry name" value="PRK00971.1-2"/>
    <property type="match status" value="1"/>
</dbReference>
<keyword evidence="8" id="KW-1185">Reference proteome</keyword>
<sequence length="324" mass="34675">MEMSAMDPGRNDIGRIVAEIAEEMRGHAHRGKVADYIPPLACVPVEKFGLAVVMADGTVHCAGDCDEPFSIQSISKVFALTLVLGAVGDQLWKRVGREPSGSAFNSIVQLETEHGIPRNPFINAGAIVVCDVLLGGLQPREAIGQMLRFVRELAGDDTIAIDETVARAEQETGFRNMALANYMRAFGNIHAPVDLVLGTYFHFCALAMSCRQLALAGRFLMADGRNPVSGFSVVTPRRARRINALMMSCGHYDNSGDFAYRIGLPGKSGVGGGILAVVPGIASIAVWSPGLNRSGNSHLGQLALERLVQKTGWSVFEPRVGSQA</sequence>
<dbReference type="KEGG" id="npn:JI59_01185"/>
<dbReference type="InterPro" id="IPR015868">
    <property type="entry name" value="Glutaminase"/>
</dbReference>
<dbReference type="EC" id="3.5.1.2" evidence="3 6"/>
<dbReference type="NCBIfam" id="NF002132">
    <property type="entry name" value="PRK00971.1-1"/>
    <property type="match status" value="1"/>
</dbReference>
<accession>G6EHM3</accession>
<dbReference type="InterPro" id="IPR012338">
    <property type="entry name" value="Beta-lactam/transpept-like"/>
</dbReference>
<dbReference type="EMBL" id="AGFM01000061">
    <property type="protein sequence ID" value="EHJ59183.1"/>
    <property type="molecule type" value="Genomic_DNA"/>
</dbReference>
<keyword evidence="6" id="KW-0007">Acetylation</keyword>
<gene>
    <name evidence="6" type="primary">glsA</name>
    <name evidence="7" type="ORF">NSU_3844</name>
</gene>
<organism evidence="7 8">
    <name type="scientific">Novosphingobium pentaromativorans US6-1</name>
    <dbReference type="NCBI Taxonomy" id="1088721"/>
    <lineage>
        <taxon>Bacteria</taxon>
        <taxon>Pseudomonadati</taxon>
        <taxon>Pseudomonadota</taxon>
        <taxon>Alphaproteobacteria</taxon>
        <taxon>Sphingomonadales</taxon>
        <taxon>Sphingomonadaceae</taxon>
        <taxon>Novosphingobium</taxon>
    </lineage>
</organism>
<keyword evidence="4 6" id="KW-0378">Hydrolase</keyword>
<dbReference type="GO" id="GO:0004359">
    <property type="term" value="F:glutaminase activity"/>
    <property type="evidence" value="ECO:0007669"/>
    <property type="project" value="UniProtKB-UniRule"/>
</dbReference>
<feature type="binding site" evidence="6">
    <location>
        <position position="252"/>
    </location>
    <ligand>
        <name>substrate</name>
    </ligand>
</feature>
<feature type="binding site" evidence="6">
    <location>
        <position position="169"/>
    </location>
    <ligand>
        <name>substrate</name>
    </ligand>
</feature>
<evidence type="ECO:0000256" key="1">
    <source>
        <dbReference type="ARBA" id="ARBA00011076"/>
    </source>
</evidence>
<name>G6EHM3_9SPHN</name>
<dbReference type="PATRIC" id="fig|1088721.3.peg.3784"/>
<comment type="similarity">
    <text evidence="1 6">Belongs to the glutaminase family.</text>
</comment>
<feature type="binding site" evidence="6">
    <location>
        <position position="270"/>
    </location>
    <ligand>
        <name>substrate</name>
    </ligand>
</feature>
<evidence type="ECO:0000256" key="3">
    <source>
        <dbReference type="ARBA" id="ARBA00012918"/>
    </source>
</evidence>
<dbReference type="Gene3D" id="3.40.710.10">
    <property type="entry name" value="DD-peptidase/beta-lactamase superfamily"/>
    <property type="match status" value="1"/>
</dbReference>
<evidence type="ECO:0000256" key="4">
    <source>
        <dbReference type="ARBA" id="ARBA00022801"/>
    </source>
</evidence>
<feature type="binding site" evidence="6">
    <location>
        <position position="73"/>
    </location>
    <ligand>
        <name>substrate</name>
    </ligand>
</feature>